<dbReference type="InterPro" id="IPR050108">
    <property type="entry name" value="CDK"/>
</dbReference>
<evidence type="ECO:0000313" key="6">
    <source>
        <dbReference type="EMBL" id="PPR02363.1"/>
    </source>
</evidence>
<reference evidence="6 7" key="1">
    <citation type="journal article" date="2018" name="Evol. Lett.">
        <title>Horizontal gene cluster transfer increased hallucinogenic mushroom diversity.</title>
        <authorList>
            <person name="Reynolds H.T."/>
            <person name="Vijayakumar V."/>
            <person name="Gluck-Thaler E."/>
            <person name="Korotkin H.B."/>
            <person name="Matheny P.B."/>
            <person name="Slot J.C."/>
        </authorList>
    </citation>
    <scope>NUCLEOTIDE SEQUENCE [LARGE SCALE GENOMIC DNA]</scope>
    <source>
        <strain evidence="6 7">2629</strain>
    </source>
</reference>
<dbReference type="Pfam" id="PF00069">
    <property type="entry name" value="Pkinase"/>
    <property type="match status" value="1"/>
</dbReference>
<dbReference type="GO" id="GO:0005524">
    <property type="term" value="F:ATP binding"/>
    <property type="evidence" value="ECO:0007669"/>
    <property type="project" value="UniProtKB-KW"/>
</dbReference>
<dbReference type="PANTHER" id="PTHR24056:SF576">
    <property type="entry name" value="SERINE_THREONINE-PROTEIN KINASE CSK1"/>
    <property type="match status" value="1"/>
</dbReference>
<dbReference type="STRING" id="181874.A0A409YH65"/>
<dbReference type="GO" id="GO:0010389">
    <property type="term" value="P:regulation of G2/M transition of mitotic cell cycle"/>
    <property type="evidence" value="ECO:0007669"/>
    <property type="project" value="TreeGrafter"/>
</dbReference>
<keyword evidence="3" id="KW-0067">ATP-binding</keyword>
<dbReference type="InterPro" id="IPR000719">
    <property type="entry name" value="Prot_kinase_dom"/>
</dbReference>
<evidence type="ECO:0000313" key="7">
    <source>
        <dbReference type="Proteomes" id="UP000284842"/>
    </source>
</evidence>
<keyword evidence="7" id="KW-1185">Reference proteome</keyword>
<gene>
    <name evidence="6" type="ORF">CVT24_011707</name>
</gene>
<dbReference type="InterPro" id="IPR011009">
    <property type="entry name" value="Kinase-like_dom_sf"/>
</dbReference>
<accession>A0A409YH65</accession>
<organism evidence="6 7">
    <name type="scientific">Panaeolus cyanescens</name>
    <dbReference type="NCBI Taxonomy" id="181874"/>
    <lineage>
        <taxon>Eukaryota</taxon>
        <taxon>Fungi</taxon>
        <taxon>Dikarya</taxon>
        <taxon>Basidiomycota</taxon>
        <taxon>Agaricomycotina</taxon>
        <taxon>Agaricomycetes</taxon>
        <taxon>Agaricomycetidae</taxon>
        <taxon>Agaricales</taxon>
        <taxon>Agaricineae</taxon>
        <taxon>Galeropsidaceae</taxon>
        <taxon>Panaeolus</taxon>
    </lineage>
</organism>
<dbReference type="GO" id="GO:0005634">
    <property type="term" value="C:nucleus"/>
    <property type="evidence" value="ECO:0007669"/>
    <property type="project" value="TreeGrafter"/>
</dbReference>
<protein>
    <recommendedName>
        <fullName evidence="5">Protein kinase domain-containing protein</fullName>
    </recommendedName>
</protein>
<dbReference type="AlphaFoldDB" id="A0A409YH65"/>
<dbReference type="PROSITE" id="PS00108">
    <property type="entry name" value="PROTEIN_KINASE_ST"/>
    <property type="match status" value="1"/>
</dbReference>
<feature type="region of interest" description="Disordered" evidence="4">
    <location>
        <begin position="306"/>
        <end position="352"/>
    </location>
</feature>
<feature type="domain" description="Protein kinase" evidence="5">
    <location>
        <begin position="22"/>
        <end position="381"/>
    </location>
</feature>
<name>A0A409YH65_9AGAR</name>
<dbReference type="GO" id="GO:0000082">
    <property type="term" value="P:G1/S transition of mitotic cell cycle"/>
    <property type="evidence" value="ECO:0007669"/>
    <property type="project" value="TreeGrafter"/>
</dbReference>
<dbReference type="InParanoid" id="A0A409YH65"/>
<dbReference type="GO" id="GO:0005737">
    <property type="term" value="C:cytoplasm"/>
    <property type="evidence" value="ECO:0007669"/>
    <property type="project" value="TreeGrafter"/>
</dbReference>
<dbReference type="InterPro" id="IPR008271">
    <property type="entry name" value="Ser/Thr_kinase_AS"/>
</dbReference>
<proteinExistence type="inferred from homology"/>
<evidence type="ECO:0000256" key="3">
    <source>
        <dbReference type="ARBA" id="ARBA00022840"/>
    </source>
</evidence>
<sequence>MNVLQARPSTKSEVIQILGTPGSHYDIIEETPFSTVAKAWTTITDGEPRWIVVKSSSTVPRFSREPHDIVKEVRLMSTILTPNIVCIIGSFQDQQDLVQNIYMPYLPISLEDLLSSPFFSPHPFPPLRVPDEDARRLQEATFCTLAKSIMRQIICAVAYLHSDSRRIAHRDIKPGNIMLTKDGCVKLIDFGVSFCEKEDEAAKEHDLWPETSNKLYFEVSTGLPKPFVVPKYLRIGYPGAQWIRKTLFNGDRGEIGLAWSIFKIFGTPDSESWPEFEELPGAKSVVFNEVPPVPLAPLLPNLPPSTLRHPILDDDHDEAPANQLPTPSTSPKSESSSSSSTSSRSITRHPRPTPLDLIRRFLVYPSNQRLTAQEALTHGWFSNELTTAEADKRGIPKKYQSMTMLPHGYPEEPGARLGKVSQVRGVKRKRDDKVAAKTRKGGSALKASGGKTEACSGNQQWVLEEEDGEDQAVQEDIVDLEDPALVYEWKGKTLGEWLASVLLTIPAG</sequence>
<dbReference type="GO" id="GO:0000307">
    <property type="term" value="C:cyclin-dependent protein kinase holoenzyme complex"/>
    <property type="evidence" value="ECO:0007669"/>
    <property type="project" value="TreeGrafter"/>
</dbReference>
<dbReference type="PROSITE" id="PS50011">
    <property type="entry name" value="PROTEIN_KINASE_DOM"/>
    <property type="match status" value="1"/>
</dbReference>
<dbReference type="GO" id="GO:0010468">
    <property type="term" value="P:regulation of gene expression"/>
    <property type="evidence" value="ECO:0007669"/>
    <property type="project" value="TreeGrafter"/>
</dbReference>
<comment type="caution">
    <text evidence="6">The sequence shown here is derived from an EMBL/GenBank/DDBJ whole genome shotgun (WGS) entry which is preliminary data.</text>
</comment>
<dbReference type="CDD" id="cd00180">
    <property type="entry name" value="PKc"/>
    <property type="match status" value="1"/>
</dbReference>
<evidence type="ECO:0000256" key="1">
    <source>
        <dbReference type="ARBA" id="ARBA00006485"/>
    </source>
</evidence>
<dbReference type="OrthoDB" id="413582at2759"/>
<dbReference type="FunCoup" id="A0A409YH65">
    <property type="interactions" value="191"/>
</dbReference>
<dbReference type="PANTHER" id="PTHR24056">
    <property type="entry name" value="CELL DIVISION PROTEIN KINASE"/>
    <property type="match status" value="1"/>
</dbReference>
<evidence type="ECO:0000259" key="5">
    <source>
        <dbReference type="PROSITE" id="PS50011"/>
    </source>
</evidence>
<evidence type="ECO:0000256" key="4">
    <source>
        <dbReference type="SAM" id="MobiDB-lite"/>
    </source>
</evidence>
<dbReference type="GO" id="GO:0030332">
    <property type="term" value="F:cyclin binding"/>
    <property type="evidence" value="ECO:0007669"/>
    <property type="project" value="TreeGrafter"/>
</dbReference>
<dbReference type="Proteomes" id="UP000284842">
    <property type="component" value="Unassembled WGS sequence"/>
</dbReference>
<dbReference type="SMART" id="SM00220">
    <property type="entry name" value="S_TKc"/>
    <property type="match status" value="1"/>
</dbReference>
<dbReference type="EMBL" id="NHTK01001173">
    <property type="protein sequence ID" value="PPR02363.1"/>
    <property type="molecule type" value="Genomic_DNA"/>
</dbReference>
<comment type="similarity">
    <text evidence="1">Belongs to the protein kinase superfamily. CMGC Ser/Thr protein kinase family. CDC2/CDKX subfamily.</text>
</comment>
<dbReference type="SUPFAM" id="SSF56112">
    <property type="entry name" value="Protein kinase-like (PK-like)"/>
    <property type="match status" value="1"/>
</dbReference>
<dbReference type="GO" id="GO:0007165">
    <property type="term" value="P:signal transduction"/>
    <property type="evidence" value="ECO:0007669"/>
    <property type="project" value="TreeGrafter"/>
</dbReference>
<dbReference type="GO" id="GO:0004693">
    <property type="term" value="F:cyclin-dependent protein serine/threonine kinase activity"/>
    <property type="evidence" value="ECO:0007669"/>
    <property type="project" value="TreeGrafter"/>
</dbReference>
<evidence type="ECO:0000256" key="2">
    <source>
        <dbReference type="ARBA" id="ARBA00022741"/>
    </source>
</evidence>
<dbReference type="Gene3D" id="1.10.510.10">
    <property type="entry name" value="Transferase(Phosphotransferase) domain 1"/>
    <property type="match status" value="2"/>
</dbReference>
<feature type="compositionally biased region" description="Low complexity" evidence="4">
    <location>
        <begin position="325"/>
        <end position="345"/>
    </location>
</feature>
<keyword evidence="2" id="KW-0547">Nucleotide-binding</keyword>